<dbReference type="RefSeq" id="WP_204014333.1">
    <property type="nucleotide sequence ID" value="NZ_BOOG01000016.1"/>
</dbReference>
<proteinExistence type="predicted"/>
<sequence length="261" mass="27654">MRLLASTAILILIATGPTAAPAQASSPRIAYGWAWPDGAGKLRIVPRAAKLVTMHYGIKSYRLKPLAGAKEIRLDYSSASFYRTSVTCDARDNGGKYAVSAKGLGKTACAPGDLAFIFTLGPTLVRIAYDGTKATTIHQFWPGVATERLKTAFGALRYLGDGTPGPSISGIVSFTPEGGQPMKLGYDEMAGFTRITEVCSADWLTGGDPRNADGEGVGSIACNARQMTAVLKRLKHPVLVKVSYSPLAGGISRLWEVSREA</sequence>
<name>A0A8J3R815_9ACTN</name>
<keyword evidence="3" id="KW-1185">Reference proteome</keyword>
<protein>
    <recommendedName>
        <fullName evidence="4">META domain-containing protein</fullName>
    </recommendedName>
</protein>
<dbReference type="Proteomes" id="UP000610966">
    <property type="component" value="Unassembled WGS sequence"/>
</dbReference>
<evidence type="ECO:0000313" key="3">
    <source>
        <dbReference type="Proteomes" id="UP000610966"/>
    </source>
</evidence>
<dbReference type="EMBL" id="BOOG01000016">
    <property type="protein sequence ID" value="GIH69555.1"/>
    <property type="molecule type" value="Genomic_DNA"/>
</dbReference>
<evidence type="ECO:0000256" key="1">
    <source>
        <dbReference type="SAM" id="SignalP"/>
    </source>
</evidence>
<comment type="caution">
    <text evidence="2">The sequence shown here is derived from an EMBL/GenBank/DDBJ whole genome shotgun (WGS) entry which is preliminary data.</text>
</comment>
<feature type="signal peptide" evidence="1">
    <location>
        <begin position="1"/>
        <end position="19"/>
    </location>
</feature>
<dbReference type="AlphaFoldDB" id="A0A8J3R815"/>
<feature type="chain" id="PRO_5039722082" description="META domain-containing protein" evidence="1">
    <location>
        <begin position="20"/>
        <end position="261"/>
    </location>
</feature>
<accession>A0A8J3R815</accession>
<reference evidence="2" key="1">
    <citation type="submission" date="2021-01" db="EMBL/GenBank/DDBJ databases">
        <title>Whole genome shotgun sequence of Sphaerimonospora thailandensis NBRC 107569.</title>
        <authorList>
            <person name="Komaki H."/>
            <person name="Tamura T."/>
        </authorList>
    </citation>
    <scope>NUCLEOTIDE SEQUENCE</scope>
    <source>
        <strain evidence="2">NBRC 107569</strain>
    </source>
</reference>
<keyword evidence="1" id="KW-0732">Signal</keyword>
<evidence type="ECO:0000313" key="2">
    <source>
        <dbReference type="EMBL" id="GIH69555.1"/>
    </source>
</evidence>
<evidence type="ECO:0008006" key="4">
    <source>
        <dbReference type="Google" id="ProtNLM"/>
    </source>
</evidence>
<gene>
    <name evidence="2" type="ORF">Mth01_18080</name>
</gene>
<organism evidence="2 3">
    <name type="scientific">Sphaerimonospora thailandensis</name>
    <dbReference type="NCBI Taxonomy" id="795644"/>
    <lineage>
        <taxon>Bacteria</taxon>
        <taxon>Bacillati</taxon>
        <taxon>Actinomycetota</taxon>
        <taxon>Actinomycetes</taxon>
        <taxon>Streptosporangiales</taxon>
        <taxon>Streptosporangiaceae</taxon>
        <taxon>Sphaerimonospora</taxon>
    </lineage>
</organism>